<feature type="domain" description="Bacteriophage tail tape measure C-terminal" evidence="4">
    <location>
        <begin position="868"/>
        <end position="939"/>
    </location>
</feature>
<dbReference type="Pfam" id="PF20155">
    <property type="entry name" value="TMP_3"/>
    <property type="match status" value="1"/>
</dbReference>
<comment type="caution">
    <text evidence="6">The sequence shown here is derived from an EMBL/GenBank/DDBJ whole genome shotgun (WGS) entry which is preliminary data.</text>
</comment>
<feature type="coiled-coil region" evidence="1">
    <location>
        <begin position="537"/>
        <end position="571"/>
    </location>
</feature>
<dbReference type="InterPro" id="IPR013491">
    <property type="entry name" value="Tape_meas_N"/>
</dbReference>
<protein>
    <submittedName>
        <fullName evidence="6">Phage tail tape measure protein</fullName>
    </submittedName>
</protein>
<dbReference type="AlphaFoldDB" id="A0A2S8D8F7"/>
<dbReference type="NCBIfam" id="TIGR01541">
    <property type="entry name" value="tape_meas_lam_C"/>
    <property type="match status" value="1"/>
</dbReference>
<dbReference type="Pfam" id="PF06120">
    <property type="entry name" value="Phage_HK97_TLTM"/>
    <property type="match status" value="1"/>
</dbReference>
<evidence type="ECO:0000259" key="5">
    <source>
        <dbReference type="Pfam" id="PF20155"/>
    </source>
</evidence>
<proteinExistence type="predicted"/>
<dbReference type="RefSeq" id="WP_047204621.1">
    <property type="nucleotide sequence ID" value="NZ_CP026840.1"/>
</dbReference>
<evidence type="ECO:0000313" key="7">
    <source>
        <dbReference type="Proteomes" id="UP000238186"/>
    </source>
</evidence>
<feature type="compositionally biased region" description="Basic and acidic residues" evidence="2">
    <location>
        <begin position="701"/>
        <end position="712"/>
    </location>
</feature>
<dbReference type="Pfam" id="PF09718">
    <property type="entry name" value="Tape_meas_lam_C"/>
    <property type="match status" value="1"/>
</dbReference>
<evidence type="ECO:0000259" key="3">
    <source>
        <dbReference type="Pfam" id="PF06120"/>
    </source>
</evidence>
<dbReference type="InterPro" id="IPR009302">
    <property type="entry name" value="Tail_length_tape_measure"/>
</dbReference>
<evidence type="ECO:0000256" key="1">
    <source>
        <dbReference type="SAM" id="Coils"/>
    </source>
</evidence>
<feature type="domain" description="Tail length tape measure" evidence="3">
    <location>
        <begin position="401"/>
        <end position="692"/>
    </location>
</feature>
<accession>A0A2S8D8F7</accession>
<feature type="domain" description="Tape measure protein N-terminal" evidence="5">
    <location>
        <begin position="89"/>
        <end position="279"/>
    </location>
</feature>
<organism evidence="6 7">
    <name type="scientific">Shigella dysenteriae</name>
    <dbReference type="NCBI Taxonomy" id="622"/>
    <lineage>
        <taxon>Bacteria</taxon>
        <taxon>Pseudomonadati</taxon>
        <taxon>Pseudomonadota</taxon>
        <taxon>Gammaproteobacteria</taxon>
        <taxon>Enterobacterales</taxon>
        <taxon>Enterobacteriaceae</taxon>
        <taxon>Shigella</taxon>
    </lineage>
</organism>
<keyword evidence="1" id="KW-0175">Coiled coil</keyword>
<dbReference type="Proteomes" id="UP000238186">
    <property type="component" value="Unassembled WGS sequence"/>
</dbReference>
<gene>
    <name evidence="6" type="ORF">C5K18_19515</name>
</gene>
<reference evidence="6 7" key="1">
    <citation type="submission" date="2018-02" db="EMBL/GenBank/DDBJ databases">
        <title>Distribution and characterization of Shiga toxin converting temperate phage carried by Shigella flexneri in Hispaniola.</title>
        <authorList>
            <person name="Fogolari M."/>
            <person name="Mavian C."/>
            <person name="Angeletti S."/>
            <person name="Salemi M."/>
            <person name="Lampel K.A."/>
            <person name="Maurelli A.T."/>
        </authorList>
    </citation>
    <scope>NUCLEOTIDE SEQUENCE [LARGE SCALE GENOMIC DNA]</scope>
    <source>
        <strain evidence="6 7">BS979</strain>
    </source>
</reference>
<sequence>MTEDPCEDDFPVTTLKISANSQSFQSEIQRASRMGSEYYRTLQNGGRHAAAAAREQRRALAELNSQLTEIRGSAVGMAGAFAGAFATGHLISLADEWGSVKARLKQASQSSDEFSSSQKVLMDISQRTGTAFSDNAALFARSAASMREYGYSADDVLKVTEAISTGLKLSGAGVAESGSVITQFSQALAQGVLRGEEFNAVNENGDRVIRALAAGMGVARKDLKAMADDGKLTADKVVPVLISQLGILRDEYAAMPETVSGSITKVENAFMAWVGEVNEACGVTKTLSGVLNGVAGQIDNVATAVGALVAVGVARYFGNMASGAMSATAGLVTAARNEVALAEAQFRGTQIATARARAAVYRAQQAVAAARGTEMQIAAEARLAATQERLNRNIAARSAAQNALNSTTAVGSRLMSGALGLVGGVPGLVMLGAAAWYTLYQNQEQAWESARQYALTIDEIAHKTPSMSLPEASDNEGRTRAALTEQNRLIDEQASRVKSLQEKIAGYQYVLANPGWTTGDGFMINHLTSVKTVTEGLAQATEQLAVEQSRLALMQEKAQSIQDVLAGLEDRRVALIRQQAAEQNKVYQSMLVMNGQHTEFNRLLGLGNELLQQRQGLVNVPLRLPQATLDDKQQSALTKTERELALSRLKGEEKERVRLGYAADDLGFVGDPYQEARQRYISNALEAWRNNEANKPKSRGGKSETEKAEDSFSRLLKQQKEQLALAGQNTELAKLKYQTAQGELKTLTEMQKQELLRNAALIDQQKIREQLRSREETLKNDNVAARASNEAELLGYGQGERLRERMRELQQIRDSFRQKDADLQSQYQTGDISEDFYRQALAQNAQYLSERLKEQEAFYAESDVQRADWQKGLQEGFSNWVDNASDYASQAAQLATEGISGMVNNITEMLNGNKVEWRSWASSVLQEISIVLMNAAIVNGIKTAANSMSGAGGFIGSIGSWLGGAVANAKGGVYTSANLSAYSNSIVDTPTYFAFAKGAGLMGEAGPEAIMPLTRAADGSLGVRAVGSMNGSAGLVYSPVYHIAIQNDGTNGQIGPEAAGSLVQLIDQRVQAVMLSMRRDGGMLSG</sequence>
<dbReference type="NCBIfam" id="TIGR02675">
    <property type="entry name" value="tape_meas_nterm"/>
    <property type="match status" value="1"/>
</dbReference>
<name>A0A2S8D8F7_SHIDY</name>
<evidence type="ECO:0000256" key="2">
    <source>
        <dbReference type="SAM" id="MobiDB-lite"/>
    </source>
</evidence>
<dbReference type="EMBL" id="PUGT01000369">
    <property type="protein sequence ID" value="PQN02656.1"/>
    <property type="molecule type" value="Genomic_DNA"/>
</dbReference>
<feature type="region of interest" description="Disordered" evidence="2">
    <location>
        <begin position="691"/>
        <end position="712"/>
    </location>
</feature>
<dbReference type="InterPro" id="IPR006431">
    <property type="entry name" value="Phage_tape_meas_C"/>
</dbReference>
<evidence type="ECO:0000313" key="6">
    <source>
        <dbReference type="EMBL" id="PQN02656.1"/>
    </source>
</evidence>
<evidence type="ECO:0000259" key="4">
    <source>
        <dbReference type="Pfam" id="PF09718"/>
    </source>
</evidence>